<sequence length="51" mass="6133">MGNDYFFNLLMMLIIAGLSLYKRMWRSLPEVKSLFSVWWWILCFQIAQKGS</sequence>
<keyword evidence="1" id="KW-0812">Transmembrane</keyword>
<feature type="transmembrane region" description="Helical" evidence="1">
    <location>
        <begin position="6"/>
        <end position="25"/>
    </location>
</feature>
<name>A0A0E9RTH4_ANGAN</name>
<evidence type="ECO:0000256" key="1">
    <source>
        <dbReference type="SAM" id="Phobius"/>
    </source>
</evidence>
<protein>
    <submittedName>
        <fullName evidence="2">Uncharacterized protein</fullName>
    </submittedName>
</protein>
<dbReference type="EMBL" id="GBXM01076123">
    <property type="protein sequence ID" value="JAH32454.1"/>
    <property type="molecule type" value="Transcribed_RNA"/>
</dbReference>
<organism evidence="2">
    <name type="scientific">Anguilla anguilla</name>
    <name type="common">European freshwater eel</name>
    <name type="synonym">Muraena anguilla</name>
    <dbReference type="NCBI Taxonomy" id="7936"/>
    <lineage>
        <taxon>Eukaryota</taxon>
        <taxon>Metazoa</taxon>
        <taxon>Chordata</taxon>
        <taxon>Craniata</taxon>
        <taxon>Vertebrata</taxon>
        <taxon>Euteleostomi</taxon>
        <taxon>Actinopterygii</taxon>
        <taxon>Neopterygii</taxon>
        <taxon>Teleostei</taxon>
        <taxon>Anguilliformes</taxon>
        <taxon>Anguillidae</taxon>
        <taxon>Anguilla</taxon>
    </lineage>
</organism>
<reference evidence="2" key="1">
    <citation type="submission" date="2014-11" db="EMBL/GenBank/DDBJ databases">
        <authorList>
            <person name="Amaro Gonzalez C."/>
        </authorList>
    </citation>
    <scope>NUCLEOTIDE SEQUENCE</scope>
</reference>
<evidence type="ECO:0000313" key="2">
    <source>
        <dbReference type="EMBL" id="JAH32454.1"/>
    </source>
</evidence>
<accession>A0A0E9RTH4</accession>
<keyword evidence="1" id="KW-0472">Membrane</keyword>
<reference evidence="2" key="2">
    <citation type="journal article" date="2015" name="Fish Shellfish Immunol.">
        <title>Early steps in the European eel (Anguilla anguilla)-Vibrio vulnificus interaction in the gills: Role of the RtxA13 toxin.</title>
        <authorList>
            <person name="Callol A."/>
            <person name="Pajuelo D."/>
            <person name="Ebbesson L."/>
            <person name="Teles M."/>
            <person name="MacKenzie S."/>
            <person name="Amaro C."/>
        </authorList>
    </citation>
    <scope>NUCLEOTIDE SEQUENCE</scope>
</reference>
<proteinExistence type="predicted"/>
<dbReference type="AlphaFoldDB" id="A0A0E9RTH4"/>
<keyword evidence="1" id="KW-1133">Transmembrane helix</keyword>